<evidence type="ECO:0000256" key="11">
    <source>
        <dbReference type="ARBA" id="ARBA00048348"/>
    </source>
</evidence>
<dbReference type="SUPFAM" id="SSF47459">
    <property type="entry name" value="HLH, helix-loop-helix DNA-binding domain"/>
    <property type="match status" value="1"/>
</dbReference>
<dbReference type="EMBL" id="JBBPBN010000063">
    <property type="protein sequence ID" value="KAK8986703.1"/>
    <property type="molecule type" value="Genomic_DNA"/>
</dbReference>
<evidence type="ECO:0000256" key="4">
    <source>
        <dbReference type="ARBA" id="ARBA00022799"/>
    </source>
</evidence>
<evidence type="ECO:0000313" key="15">
    <source>
        <dbReference type="Proteomes" id="UP001396334"/>
    </source>
</evidence>
<dbReference type="InterPro" id="IPR025610">
    <property type="entry name" value="MYC/MYB_N"/>
</dbReference>
<dbReference type="InterPro" id="IPR001765">
    <property type="entry name" value="Carbonic_anhydrase"/>
</dbReference>
<evidence type="ECO:0000256" key="12">
    <source>
        <dbReference type="SAM" id="Coils"/>
    </source>
</evidence>
<gene>
    <name evidence="14" type="ORF">V6N11_010254</name>
</gene>
<organism evidence="14 15">
    <name type="scientific">Hibiscus sabdariffa</name>
    <name type="common">roselle</name>
    <dbReference type="NCBI Taxonomy" id="183260"/>
    <lineage>
        <taxon>Eukaryota</taxon>
        <taxon>Viridiplantae</taxon>
        <taxon>Streptophyta</taxon>
        <taxon>Embryophyta</taxon>
        <taxon>Tracheophyta</taxon>
        <taxon>Spermatophyta</taxon>
        <taxon>Magnoliopsida</taxon>
        <taxon>eudicotyledons</taxon>
        <taxon>Gunneridae</taxon>
        <taxon>Pentapetalae</taxon>
        <taxon>rosids</taxon>
        <taxon>malvids</taxon>
        <taxon>Malvales</taxon>
        <taxon>Malvaceae</taxon>
        <taxon>Malvoideae</taxon>
        <taxon>Hibiscus</taxon>
    </lineage>
</organism>
<dbReference type="Pfam" id="PF22754">
    <property type="entry name" value="bHLH-TF_ACT-like_plant"/>
    <property type="match status" value="1"/>
</dbReference>
<dbReference type="InterPro" id="IPR036874">
    <property type="entry name" value="Carbonic_anhydrase_sf"/>
</dbReference>
<feature type="domain" description="BHLH" evidence="13">
    <location>
        <begin position="264"/>
        <end position="313"/>
    </location>
</feature>
<dbReference type="PANTHER" id="PTHR11002">
    <property type="entry name" value="CARBONIC ANHYDRASE"/>
    <property type="match status" value="1"/>
</dbReference>
<dbReference type="CDD" id="cd00884">
    <property type="entry name" value="beta_CA_cladeB"/>
    <property type="match status" value="1"/>
</dbReference>
<evidence type="ECO:0000256" key="3">
    <source>
        <dbReference type="ARBA" id="ARBA00012925"/>
    </source>
</evidence>
<evidence type="ECO:0000313" key="14">
    <source>
        <dbReference type="EMBL" id="KAK8986703.1"/>
    </source>
</evidence>
<sequence>MRGFDGAVEWLRPFVDSKGWDFCVVWELGDDPSRFIEWKDCCCSACFNVKEERDELQKPLGPFCRDAHFQHPIRSMACEALSRFPFVISLYAGIHGEVAMSNQPTWINNGNASGSPSSHIPKDENIIELVTSQCNAVLESVVTTAESYTKANLNKWYSLPLSISLLPSVPRIELIPPVSDSSSHPSLDGSYCGSSPSIEHPPFASDSACISQDEQFKQLIGTHCGTKRLRCSKNVPEQQARFVPNRNGSANTRMRTTEQPEKEKYLSKNLFTERNRRKKLNEQLLKLRALVPNISKMDRTAILTDAVEYIGDLQEEKKKLENELMEIEEENCQRSNSELRSARLDKLHKDSMSAVKPNQVSSGLTGMVKMEVHVEVNQISKREFLIKLYYEHKRGGFAKLMEGIDSLGLQVIDANVTTFNEKVLSIFEVEGEFVKSGADWDPMFAALFWNVWCYRNDRVFNNQAKEWGSIITRSKWLAENTATAAAAVRILPDSIPMPDIWIPPAKGWLKLNTDGARSLVDGSASCGECCEITMVNGFMVSINSLADVQWWKRNFGYTSGSDPYIIVSYLRQICNKDWQIVFSKVARYNNEVANWLAKFASDTNFDVQKVANCFISERKKKSQLSTYQVEEMGSEYEEAIAALSKLLSEKADLGSVAAAKVKQITADLEAAGSSDADNRIKTGFHHFKTEKFEKNPDLYGALAKGQSPKYMVFACSDSRVCPSHILDFQPGEAFIVRNIASMVPPYDKTKYTGVGAAIEYAVLHLKVENIVVIGHSCCGGIKGLMSIPDDGTTASDFIENWVSICLTARTKVKSEFNELSFQELCEHCEKESVNVSLGNLLTYPFVREALVKKTLVLKGAHYDFVNGKFDLWNLNFQITPTLAI</sequence>
<proteinExistence type="inferred from homology"/>
<dbReference type="Proteomes" id="UP001396334">
    <property type="component" value="Unassembled WGS sequence"/>
</dbReference>
<dbReference type="SMART" id="SM00353">
    <property type="entry name" value="HLH"/>
    <property type="match status" value="1"/>
</dbReference>
<dbReference type="PROSITE" id="PS00705">
    <property type="entry name" value="PROK_CO2_ANHYDRASE_2"/>
    <property type="match status" value="1"/>
</dbReference>
<dbReference type="InterPro" id="IPR015892">
    <property type="entry name" value="Carbonic_anhydrase_CS"/>
</dbReference>
<keyword evidence="12" id="KW-0175">Coiled coil</keyword>
<comment type="caution">
    <text evidence="14">The sequence shown here is derived from an EMBL/GenBank/DDBJ whole genome shotgun (WGS) entry which is preliminary data.</text>
</comment>
<dbReference type="InterPro" id="IPR054502">
    <property type="entry name" value="bHLH-TF_ACT-like_plant"/>
</dbReference>
<dbReference type="EC" id="4.2.1.1" evidence="3"/>
<evidence type="ECO:0000256" key="1">
    <source>
        <dbReference type="ARBA" id="ARBA00004123"/>
    </source>
</evidence>
<dbReference type="PROSITE" id="PS50888">
    <property type="entry name" value="BHLH"/>
    <property type="match status" value="1"/>
</dbReference>
<keyword evidence="7" id="KW-0238">DNA-binding</keyword>
<evidence type="ECO:0000256" key="7">
    <source>
        <dbReference type="ARBA" id="ARBA00023125"/>
    </source>
</evidence>
<evidence type="ECO:0000259" key="13">
    <source>
        <dbReference type="PROSITE" id="PS50888"/>
    </source>
</evidence>
<name>A0ABR2PEI8_9ROSI</name>
<dbReference type="Gene3D" id="3.40.1050.10">
    <property type="entry name" value="Carbonic anhydrase"/>
    <property type="match status" value="1"/>
</dbReference>
<evidence type="ECO:0000256" key="6">
    <source>
        <dbReference type="ARBA" id="ARBA00023015"/>
    </source>
</evidence>
<comment type="subcellular location">
    <subcellularLocation>
        <location evidence="1">Nucleus</location>
    </subcellularLocation>
</comment>
<comment type="catalytic activity">
    <reaction evidence="11">
        <text>hydrogencarbonate + H(+) = CO2 + H2O</text>
        <dbReference type="Rhea" id="RHEA:10748"/>
        <dbReference type="ChEBI" id="CHEBI:15377"/>
        <dbReference type="ChEBI" id="CHEBI:15378"/>
        <dbReference type="ChEBI" id="CHEBI:16526"/>
        <dbReference type="ChEBI" id="CHEBI:17544"/>
        <dbReference type="EC" id="4.2.1.1"/>
    </reaction>
</comment>
<evidence type="ECO:0000256" key="5">
    <source>
        <dbReference type="ARBA" id="ARBA00022833"/>
    </source>
</evidence>
<dbReference type="Gene3D" id="4.10.280.10">
    <property type="entry name" value="Helix-loop-helix DNA-binding domain"/>
    <property type="match status" value="1"/>
</dbReference>
<dbReference type="PANTHER" id="PTHR11002:SF78">
    <property type="entry name" value="BETA CARBONIC ANHYDRASE 4"/>
    <property type="match status" value="1"/>
</dbReference>
<keyword evidence="6" id="KW-0805">Transcription regulation</keyword>
<feature type="coiled-coil region" evidence="12">
    <location>
        <begin position="303"/>
        <end position="345"/>
    </location>
</feature>
<keyword evidence="9" id="KW-0456">Lyase</keyword>
<keyword evidence="8" id="KW-0804">Transcription</keyword>
<dbReference type="PROSITE" id="PS00704">
    <property type="entry name" value="PROK_CO2_ANHYDRASE_1"/>
    <property type="match status" value="1"/>
</dbReference>
<comment type="similarity">
    <text evidence="2">Belongs to the beta-class carbonic anhydrase family.</text>
</comment>
<accession>A0ABR2PEI8</accession>
<dbReference type="SMART" id="SM00947">
    <property type="entry name" value="Pro_CA"/>
    <property type="match status" value="1"/>
</dbReference>
<dbReference type="InterPro" id="IPR036638">
    <property type="entry name" value="HLH_DNA-bd_sf"/>
</dbReference>
<keyword evidence="4" id="KW-0702">S-nitrosylation</keyword>
<protein>
    <recommendedName>
        <fullName evidence="3">carbonic anhydrase</fullName>
        <ecNumber evidence="3">4.2.1.1</ecNumber>
    </recommendedName>
</protein>
<dbReference type="Pfam" id="PF00010">
    <property type="entry name" value="HLH"/>
    <property type="match status" value="1"/>
</dbReference>
<dbReference type="InterPro" id="IPR011598">
    <property type="entry name" value="bHLH_dom"/>
</dbReference>
<dbReference type="InterPro" id="IPR045066">
    <property type="entry name" value="Beta_CA_cladeB"/>
</dbReference>
<dbReference type="Pfam" id="PF14215">
    <property type="entry name" value="bHLH-MYC_N"/>
    <property type="match status" value="1"/>
</dbReference>
<keyword evidence="15" id="KW-1185">Reference proteome</keyword>
<evidence type="ECO:0000256" key="9">
    <source>
        <dbReference type="ARBA" id="ARBA00023239"/>
    </source>
</evidence>
<keyword evidence="5" id="KW-0862">Zinc</keyword>
<dbReference type="Pfam" id="PF00484">
    <property type="entry name" value="Pro_CA"/>
    <property type="match status" value="1"/>
</dbReference>
<evidence type="ECO:0000256" key="10">
    <source>
        <dbReference type="ARBA" id="ARBA00023242"/>
    </source>
</evidence>
<keyword evidence="10" id="KW-0539">Nucleus</keyword>
<evidence type="ECO:0000256" key="2">
    <source>
        <dbReference type="ARBA" id="ARBA00006217"/>
    </source>
</evidence>
<reference evidence="14 15" key="1">
    <citation type="journal article" date="2024" name="G3 (Bethesda)">
        <title>Genome assembly of Hibiscus sabdariffa L. provides insights into metabolisms of medicinal natural products.</title>
        <authorList>
            <person name="Kim T."/>
        </authorList>
    </citation>
    <scope>NUCLEOTIDE SEQUENCE [LARGE SCALE GENOMIC DNA]</scope>
    <source>
        <strain evidence="14">TK-2024</strain>
        <tissue evidence="14">Old leaves</tissue>
    </source>
</reference>
<dbReference type="SUPFAM" id="SSF53056">
    <property type="entry name" value="beta-carbonic anhydrase, cab"/>
    <property type="match status" value="1"/>
</dbReference>
<evidence type="ECO:0000256" key="8">
    <source>
        <dbReference type="ARBA" id="ARBA00023163"/>
    </source>
</evidence>